<keyword evidence="2" id="KW-0813">Transport</keyword>
<evidence type="ECO:0000256" key="4">
    <source>
        <dbReference type="SAM" id="SignalP"/>
    </source>
</evidence>
<gene>
    <name evidence="5" type="ORF">HQM25_00530</name>
</gene>
<dbReference type="GO" id="GO:0042956">
    <property type="term" value="P:maltodextrin transmembrane transport"/>
    <property type="evidence" value="ECO:0007669"/>
    <property type="project" value="TreeGrafter"/>
</dbReference>
<dbReference type="EMBL" id="CP054038">
    <property type="protein sequence ID" value="QKJ18049.1"/>
    <property type="molecule type" value="Genomic_DNA"/>
</dbReference>
<dbReference type="SUPFAM" id="SSF53850">
    <property type="entry name" value="Periplasmic binding protein-like II"/>
    <property type="match status" value="1"/>
</dbReference>
<comment type="similarity">
    <text evidence="1">Belongs to the bacterial solute-binding protein 1 family.</text>
</comment>
<keyword evidence="3 4" id="KW-0732">Signal</keyword>
<evidence type="ECO:0000256" key="2">
    <source>
        <dbReference type="ARBA" id="ARBA00022448"/>
    </source>
</evidence>
<dbReference type="GO" id="GO:1901982">
    <property type="term" value="F:maltose binding"/>
    <property type="evidence" value="ECO:0007669"/>
    <property type="project" value="TreeGrafter"/>
</dbReference>
<dbReference type="InterPro" id="IPR006059">
    <property type="entry name" value="SBP"/>
</dbReference>
<feature type="signal peptide" evidence="4">
    <location>
        <begin position="1"/>
        <end position="17"/>
    </location>
</feature>
<protein>
    <submittedName>
        <fullName evidence="5">ABC transporter substrate-binding protein</fullName>
    </submittedName>
</protein>
<reference evidence="5 6" key="1">
    <citation type="submission" date="2020-05" db="EMBL/GenBank/DDBJ databases">
        <title>Strain PA2F3 complete genome.</title>
        <authorList>
            <person name="Kim Y.-S."/>
            <person name="Kim S.-J."/>
            <person name="Jung H.-k."/>
            <person name="Kim S.-E."/>
            <person name="Kim K.-H."/>
        </authorList>
    </citation>
    <scope>NUCLEOTIDE SEQUENCE [LARGE SCALE GENOMIC DNA]</scope>
    <source>
        <strain evidence="5 6">PA2F3</strain>
    </source>
</reference>
<evidence type="ECO:0000313" key="5">
    <source>
        <dbReference type="EMBL" id="QKJ18049.1"/>
    </source>
</evidence>
<dbReference type="Pfam" id="PF01547">
    <property type="entry name" value="SBP_bac_1"/>
    <property type="match status" value="1"/>
</dbReference>
<dbReference type="PANTHER" id="PTHR30061">
    <property type="entry name" value="MALTOSE-BINDING PERIPLASMIC PROTEIN"/>
    <property type="match status" value="1"/>
</dbReference>
<sequence>MKKTMTAAALLSAVALAASGCAAGTANSEGPIQIEFWHGYTEADGEVLNDLVEEFNASQDGIEITPSIKPWATLLDTALPALSSNTGPELVALPAENVPVWASKGALHDLDEWYSTAGSGADVLNEGAVATGIVEGAHYAAPLSFTPLTMFYNAAMFETAGVDVPTTWDEWVDAANALTIDENGDGSPEQYGLALQDHGTVGNGVWPSLFKSGGGDVVTADGAAVIDSPENVETLKYWQDALAAGGFSPTGLAGADADGLFSAGQVAMTLAGPWMATVSESAGIDFGIAPLPAGPDGIKASALAVDLSVTSQATDAERAAIQEFLTWFYQKENMVTWSLASGWPPLTTEVTPADVAENEVVAALTDQSQYGAALLPGVIPSTDVLTAMDTATQKALAGGDVASLLTSAQQEIEAALAG</sequence>
<dbReference type="PROSITE" id="PS51257">
    <property type="entry name" value="PROKAR_LIPOPROTEIN"/>
    <property type="match status" value="1"/>
</dbReference>
<dbReference type="PANTHER" id="PTHR30061:SF50">
    <property type="entry name" value="MALTOSE_MALTODEXTRIN-BINDING PERIPLASMIC PROTEIN"/>
    <property type="match status" value="1"/>
</dbReference>
<evidence type="ECO:0000256" key="3">
    <source>
        <dbReference type="ARBA" id="ARBA00022729"/>
    </source>
</evidence>
<dbReference type="CDD" id="cd14748">
    <property type="entry name" value="PBP2_UgpB"/>
    <property type="match status" value="1"/>
</dbReference>
<dbReference type="GO" id="GO:0055052">
    <property type="term" value="C:ATP-binding cassette (ABC) transporter complex, substrate-binding subunit-containing"/>
    <property type="evidence" value="ECO:0007669"/>
    <property type="project" value="TreeGrafter"/>
</dbReference>
<accession>A0A7D4UFB1</accession>
<dbReference type="Proteomes" id="UP000502498">
    <property type="component" value="Chromosome"/>
</dbReference>
<organism evidence="5 6">
    <name type="scientific">Microbacterium hominis</name>
    <dbReference type="NCBI Taxonomy" id="162426"/>
    <lineage>
        <taxon>Bacteria</taxon>
        <taxon>Bacillati</taxon>
        <taxon>Actinomycetota</taxon>
        <taxon>Actinomycetes</taxon>
        <taxon>Micrococcales</taxon>
        <taxon>Microbacteriaceae</taxon>
        <taxon>Microbacterium</taxon>
    </lineage>
</organism>
<proteinExistence type="inferred from homology"/>
<feature type="chain" id="PRO_5038548510" evidence="4">
    <location>
        <begin position="18"/>
        <end position="418"/>
    </location>
</feature>
<dbReference type="AlphaFoldDB" id="A0A7D4UFB1"/>
<name>A0A7D4UFB1_9MICO</name>
<evidence type="ECO:0000313" key="6">
    <source>
        <dbReference type="Proteomes" id="UP000502498"/>
    </source>
</evidence>
<dbReference type="Gene3D" id="3.40.190.10">
    <property type="entry name" value="Periplasmic binding protein-like II"/>
    <property type="match status" value="1"/>
</dbReference>
<dbReference type="GO" id="GO:0015768">
    <property type="term" value="P:maltose transport"/>
    <property type="evidence" value="ECO:0007669"/>
    <property type="project" value="TreeGrafter"/>
</dbReference>
<evidence type="ECO:0000256" key="1">
    <source>
        <dbReference type="ARBA" id="ARBA00008520"/>
    </source>
</evidence>